<feature type="transmembrane region" description="Helical" evidence="6">
    <location>
        <begin position="127"/>
        <end position="148"/>
    </location>
</feature>
<evidence type="ECO:0000256" key="6">
    <source>
        <dbReference type="SAM" id="Phobius"/>
    </source>
</evidence>
<dbReference type="Proteomes" id="UP001159427">
    <property type="component" value="Unassembled WGS sequence"/>
</dbReference>
<keyword evidence="9" id="KW-1185">Reference proteome</keyword>
<feature type="transmembrane region" description="Helical" evidence="6">
    <location>
        <begin position="168"/>
        <end position="191"/>
    </location>
</feature>
<dbReference type="PANTHER" id="PTHR45698:SF1">
    <property type="entry name" value="TRACE AMINE-ASSOCIATED RECEPTOR 13C-LIKE"/>
    <property type="match status" value="1"/>
</dbReference>
<protein>
    <recommendedName>
        <fullName evidence="7">G-protein coupled receptors family 1 profile domain-containing protein</fullName>
    </recommendedName>
</protein>
<evidence type="ECO:0000256" key="5">
    <source>
        <dbReference type="RuleBase" id="RU000688"/>
    </source>
</evidence>
<evidence type="ECO:0000313" key="9">
    <source>
        <dbReference type="Proteomes" id="UP001159427"/>
    </source>
</evidence>
<keyword evidence="5" id="KW-0297">G-protein coupled receptor</keyword>
<dbReference type="EMBL" id="CALNXI010000182">
    <property type="protein sequence ID" value="CAH3021432.1"/>
    <property type="molecule type" value="Genomic_DNA"/>
</dbReference>
<proteinExistence type="inferred from homology"/>
<keyword evidence="5" id="KW-0807">Transducer</keyword>
<keyword evidence="2 5" id="KW-0812">Transmembrane</keyword>
<evidence type="ECO:0000256" key="4">
    <source>
        <dbReference type="ARBA" id="ARBA00023136"/>
    </source>
</evidence>
<dbReference type="PROSITE" id="PS50262">
    <property type="entry name" value="G_PROTEIN_RECEP_F1_2"/>
    <property type="match status" value="1"/>
</dbReference>
<name>A0ABN8LVW4_9CNID</name>
<evidence type="ECO:0000313" key="8">
    <source>
        <dbReference type="EMBL" id="CAH3021432.1"/>
    </source>
</evidence>
<evidence type="ECO:0000259" key="7">
    <source>
        <dbReference type="PROSITE" id="PS50262"/>
    </source>
</evidence>
<dbReference type="CDD" id="cd00637">
    <property type="entry name" value="7tm_classA_rhodopsin-like"/>
    <property type="match status" value="1"/>
</dbReference>
<feature type="transmembrane region" description="Helical" evidence="6">
    <location>
        <begin position="85"/>
        <end position="106"/>
    </location>
</feature>
<comment type="caution">
    <text evidence="8">The sequence shown here is derived from an EMBL/GenBank/DDBJ whole genome shotgun (WGS) entry which is preliminary data.</text>
</comment>
<comment type="similarity">
    <text evidence="5">Belongs to the G-protein coupled receptor 1 family.</text>
</comment>
<sequence>MKSVENICLIVAFVIMAIMDLVGNTLVVLVIRLNKSMRTPMNTLLLNLAVADMVVAVFVTIRFVIGPTFEHPSGTTGLLLCKFITGGPMSWSAAAVSVFTLVVISIERYNAVVKPLASRSTLTKTKLKLIITGCWLFGFFWNIPNFAVKTYRADLGTCGEQWPGQIFPIVYTFGWSVVAGIVPISLMSYLYSRVVYKLWCETLIQIPLLQRKATLAKKKATIAVITVSIIYTICWVPVCVMYCLIQLSPHLMLLSYQHKVTILLAMFNSSVNPVVYSFTSARFREHVINLFRCKCCRVVLKVEWIRDNRHWSPSSPGQPQ</sequence>
<accession>A0ABN8LVW4</accession>
<evidence type="ECO:0000256" key="1">
    <source>
        <dbReference type="ARBA" id="ARBA00004370"/>
    </source>
</evidence>
<dbReference type="InterPro" id="IPR000276">
    <property type="entry name" value="GPCR_Rhodpsn"/>
</dbReference>
<dbReference type="PANTHER" id="PTHR45698">
    <property type="entry name" value="TRACE AMINE-ASSOCIATED RECEPTOR 19N-RELATED"/>
    <property type="match status" value="1"/>
</dbReference>
<dbReference type="Pfam" id="PF00001">
    <property type="entry name" value="7tm_1"/>
    <property type="match status" value="1"/>
</dbReference>
<dbReference type="Gene3D" id="1.20.1070.10">
    <property type="entry name" value="Rhodopsin 7-helix transmembrane proteins"/>
    <property type="match status" value="1"/>
</dbReference>
<dbReference type="InterPro" id="IPR017452">
    <property type="entry name" value="GPCR_Rhodpsn_7TM"/>
</dbReference>
<dbReference type="PROSITE" id="PS00237">
    <property type="entry name" value="G_PROTEIN_RECEP_F1_1"/>
    <property type="match status" value="1"/>
</dbReference>
<dbReference type="PRINTS" id="PR00237">
    <property type="entry name" value="GPCRRHODOPSN"/>
</dbReference>
<keyword evidence="5" id="KW-0675">Receptor</keyword>
<feature type="transmembrane region" description="Helical" evidence="6">
    <location>
        <begin position="6"/>
        <end position="31"/>
    </location>
</feature>
<reference evidence="8 9" key="1">
    <citation type="submission" date="2022-05" db="EMBL/GenBank/DDBJ databases">
        <authorList>
            <consortium name="Genoscope - CEA"/>
            <person name="William W."/>
        </authorList>
    </citation>
    <scope>NUCLEOTIDE SEQUENCE [LARGE SCALE GENOMIC DNA]</scope>
</reference>
<evidence type="ECO:0000256" key="2">
    <source>
        <dbReference type="ARBA" id="ARBA00022692"/>
    </source>
</evidence>
<feature type="transmembrane region" description="Helical" evidence="6">
    <location>
        <begin position="260"/>
        <end position="279"/>
    </location>
</feature>
<dbReference type="SUPFAM" id="SSF81321">
    <property type="entry name" value="Family A G protein-coupled receptor-like"/>
    <property type="match status" value="1"/>
</dbReference>
<feature type="transmembrane region" description="Helical" evidence="6">
    <location>
        <begin position="220"/>
        <end position="248"/>
    </location>
</feature>
<gene>
    <name evidence="8" type="ORF">PEVE_00011384</name>
</gene>
<keyword evidence="4 6" id="KW-0472">Membrane</keyword>
<dbReference type="SMART" id="SM01381">
    <property type="entry name" value="7TM_GPCR_Srsx"/>
    <property type="match status" value="1"/>
</dbReference>
<feature type="domain" description="G-protein coupled receptors family 1 profile" evidence="7">
    <location>
        <begin position="23"/>
        <end position="276"/>
    </location>
</feature>
<keyword evidence="3 6" id="KW-1133">Transmembrane helix</keyword>
<feature type="transmembrane region" description="Helical" evidence="6">
    <location>
        <begin position="43"/>
        <end position="65"/>
    </location>
</feature>
<comment type="subcellular location">
    <subcellularLocation>
        <location evidence="1">Membrane</location>
    </subcellularLocation>
</comment>
<organism evidence="8 9">
    <name type="scientific">Porites evermanni</name>
    <dbReference type="NCBI Taxonomy" id="104178"/>
    <lineage>
        <taxon>Eukaryota</taxon>
        <taxon>Metazoa</taxon>
        <taxon>Cnidaria</taxon>
        <taxon>Anthozoa</taxon>
        <taxon>Hexacorallia</taxon>
        <taxon>Scleractinia</taxon>
        <taxon>Fungiina</taxon>
        <taxon>Poritidae</taxon>
        <taxon>Porites</taxon>
    </lineage>
</organism>
<evidence type="ECO:0000256" key="3">
    <source>
        <dbReference type="ARBA" id="ARBA00022989"/>
    </source>
</evidence>